<evidence type="ECO:0000256" key="3">
    <source>
        <dbReference type="ARBA" id="ARBA00022692"/>
    </source>
</evidence>
<keyword evidence="9" id="KW-1185">Reference proteome</keyword>
<keyword evidence="3 7" id="KW-0812">Transmembrane</keyword>
<reference evidence="8" key="1">
    <citation type="journal article" date="2020" name="Cell">
        <title>Large-Scale Comparative Analyses of Tick Genomes Elucidate Their Genetic Diversity and Vector Capacities.</title>
        <authorList>
            <consortium name="Tick Genome and Microbiome Consortium (TIGMIC)"/>
            <person name="Jia N."/>
            <person name="Wang J."/>
            <person name="Shi W."/>
            <person name="Du L."/>
            <person name="Sun Y."/>
            <person name="Zhan W."/>
            <person name="Jiang J.F."/>
            <person name="Wang Q."/>
            <person name="Zhang B."/>
            <person name="Ji P."/>
            <person name="Bell-Sakyi L."/>
            <person name="Cui X.M."/>
            <person name="Yuan T.T."/>
            <person name="Jiang B.G."/>
            <person name="Yang W.F."/>
            <person name="Lam T.T."/>
            <person name="Chang Q.C."/>
            <person name="Ding S.J."/>
            <person name="Wang X.J."/>
            <person name="Zhu J.G."/>
            <person name="Ruan X.D."/>
            <person name="Zhao L."/>
            <person name="Wei J.T."/>
            <person name="Ye R.Z."/>
            <person name="Que T.C."/>
            <person name="Du C.H."/>
            <person name="Zhou Y.H."/>
            <person name="Cheng J.X."/>
            <person name="Dai P.F."/>
            <person name="Guo W.B."/>
            <person name="Han X.H."/>
            <person name="Huang E.J."/>
            <person name="Li L.F."/>
            <person name="Wei W."/>
            <person name="Gao Y.C."/>
            <person name="Liu J.Z."/>
            <person name="Shao H.Z."/>
            <person name="Wang X."/>
            <person name="Wang C.C."/>
            <person name="Yang T.C."/>
            <person name="Huo Q.B."/>
            <person name="Li W."/>
            <person name="Chen H.Y."/>
            <person name="Chen S.E."/>
            <person name="Zhou L.G."/>
            <person name="Ni X.B."/>
            <person name="Tian J.H."/>
            <person name="Sheng Y."/>
            <person name="Liu T."/>
            <person name="Pan Y.S."/>
            <person name="Xia L.Y."/>
            <person name="Li J."/>
            <person name="Zhao F."/>
            <person name="Cao W.C."/>
        </authorList>
    </citation>
    <scope>NUCLEOTIDE SEQUENCE</scope>
    <source>
        <strain evidence="8">Rmic-2018</strain>
    </source>
</reference>
<keyword evidence="5 7" id="KW-0472">Membrane</keyword>
<dbReference type="PANTHER" id="PTHR10926:SF0">
    <property type="entry name" value="CDC50, ISOFORM A"/>
    <property type="match status" value="1"/>
</dbReference>
<name>A0A9J6E8H2_RHIMP</name>
<feature type="region of interest" description="Disordered" evidence="6">
    <location>
        <begin position="186"/>
        <end position="210"/>
    </location>
</feature>
<reference evidence="8" key="2">
    <citation type="submission" date="2021-09" db="EMBL/GenBank/DDBJ databases">
        <authorList>
            <person name="Jia N."/>
            <person name="Wang J."/>
            <person name="Shi W."/>
            <person name="Du L."/>
            <person name="Sun Y."/>
            <person name="Zhan W."/>
            <person name="Jiang J."/>
            <person name="Wang Q."/>
            <person name="Zhang B."/>
            <person name="Ji P."/>
            <person name="Sakyi L.B."/>
            <person name="Cui X."/>
            <person name="Yuan T."/>
            <person name="Jiang B."/>
            <person name="Yang W."/>
            <person name="Lam T.T.-Y."/>
            <person name="Chang Q."/>
            <person name="Ding S."/>
            <person name="Wang X."/>
            <person name="Zhu J."/>
            <person name="Ruan X."/>
            <person name="Zhao L."/>
            <person name="Wei J."/>
            <person name="Que T."/>
            <person name="Du C."/>
            <person name="Cheng J."/>
            <person name="Dai P."/>
            <person name="Han X."/>
            <person name="Huang E."/>
            <person name="Gao Y."/>
            <person name="Liu J."/>
            <person name="Shao H."/>
            <person name="Ye R."/>
            <person name="Li L."/>
            <person name="Wei W."/>
            <person name="Wang X."/>
            <person name="Wang C."/>
            <person name="Huo Q."/>
            <person name="Li W."/>
            <person name="Guo W."/>
            <person name="Chen H."/>
            <person name="Chen S."/>
            <person name="Zhou L."/>
            <person name="Zhou L."/>
            <person name="Ni X."/>
            <person name="Tian J."/>
            <person name="Zhou Y."/>
            <person name="Sheng Y."/>
            <person name="Liu T."/>
            <person name="Pan Y."/>
            <person name="Xia L."/>
            <person name="Li J."/>
            <person name="Zhao F."/>
            <person name="Cao W."/>
        </authorList>
    </citation>
    <scope>NUCLEOTIDE SEQUENCE</scope>
    <source>
        <strain evidence="8">Rmic-2018</strain>
        <tissue evidence="8">Larvae</tissue>
    </source>
</reference>
<dbReference type="InterPro" id="IPR005045">
    <property type="entry name" value="CDC50/LEM3_fam"/>
</dbReference>
<comment type="caution">
    <text evidence="8">The sequence shown here is derived from an EMBL/GenBank/DDBJ whole genome shotgun (WGS) entry which is preliminary data.</text>
</comment>
<evidence type="ECO:0000256" key="4">
    <source>
        <dbReference type="ARBA" id="ARBA00022989"/>
    </source>
</evidence>
<keyword evidence="4 7" id="KW-1133">Transmembrane helix</keyword>
<evidence type="ECO:0000313" key="9">
    <source>
        <dbReference type="Proteomes" id="UP000821866"/>
    </source>
</evidence>
<evidence type="ECO:0000313" key="8">
    <source>
        <dbReference type="EMBL" id="KAH8030389.1"/>
    </source>
</evidence>
<dbReference type="GO" id="GO:0005783">
    <property type="term" value="C:endoplasmic reticulum"/>
    <property type="evidence" value="ECO:0007669"/>
    <property type="project" value="TreeGrafter"/>
</dbReference>
<dbReference type="Proteomes" id="UP000821866">
    <property type="component" value="Chromosome 3"/>
</dbReference>
<dbReference type="PANTHER" id="PTHR10926">
    <property type="entry name" value="CELL CYCLE CONTROL PROTEIN 50"/>
    <property type="match status" value="1"/>
</dbReference>
<dbReference type="AlphaFoldDB" id="A0A9J6E8H2"/>
<proteinExistence type="inferred from homology"/>
<feature type="transmembrane region" description="Helical" evidence="7">
    <location>
        <begin position="363"/>
        <end position="387"/>
    </location>
</feature>
<evidence type="ECO:0000256" key="7">
    <source>
        <dbReference type="SAM" id="Phobius"/>
    </source>
</evidence>
<dbReference type="PIRSF" id="PIRSF015840">
    <property type="entry name" value="DUF284_TM_euk"/>
    <property type="match status" value="1"/>
</dbReference>
<evidence type="ECO:0000256" key="2">
    <source>
        <dbReference type="ARBA" id="ARBA00009457"/>
    </source>
</evidence>
<feature type="transmembrane region" description="Helical" evidence="7">
    <location>
        <begin position="13"/>
        <end position="33"/>
    </location>
</feature>
<comment type="subcellular location">
    <subcellularLocation>
        <location evidence="1">Membrane</location>
        <topology evidence="1">Multi-pass membrane protein</topology>
    </subcellularLocation>
</comment>
<dbReference type="Pfam" id="PF03381">
    <property type="entry name" value="CDC50"/>
    <property type="match status" value="3"/>
</dbReference>
<accession>A0A9J6E8H2</accession>
<feature type="compositionally biased region" description="Polar residues" evidence="6">
    <location>
        <begin position="187"/>
        <end position="197"/>
    </location>
</feature>
<dbReference type="EMBL" id="JABSTU010000005">
    <property type="protein sequence ID" value="KAH8030389.1"/>
    <property type="molecule type" value="Genomic_DNA"/>
</dbReference>
<comment type="similarity">
    <text evidence="2">Belongs to the CDC50/LEM3 family.</text>
</comment>
<dbReference type="GO" id="GO:0005794">
    <property type="term" value="C:Golgi apparatus"/>
    <property type="evidence" value="ECO:0007669"/>
    <property type="project" value="TreeGrafter"/>
</dbReference>
<evidence type="ECO:0000256" key="1">
    <source>
        <dbReference type="ARBA" id="ARBA00004141"/>
    </source>
</evidence>
<organism evidence="8 9">
    <name type="scientific">Rhipicephalus microplus</name>
    <name type="common">Cattle tick</name>
    <name type="synonym">Boophilus microplus</name>
    <dbReference type="NCBI Taxonomy" id="6941"/>
    <lineage>
        <taxon>Eukaryota</taxon>
        <taxon>Metazoa</taxon>
        <taxon>Ecdysozoa</taxon>
        <taxon>Arthropoda</taxon>
        <taxon>Chelicerata</taxon>
        <taxon>Arachnida</taxon>
        <taxon>Acari</taxon>
        <taxon>Parasitiformes</taxon>
        <taxon>Ixodida</taxon>
        <taxon>Ixodoidea</taxon>
        <taxon>Ixodidae</taxon>
        <taxon>Rhipicephalinae</taxon>
        <taxon>Rhipicephalus</taxon>
        <taxon>Boophilus</taxon>
    </lineage>
</organism>
<dbReference type="VEuPathDB" id="VectorBase:LOC119181001"/>
<evidence type="ECO:0000256" key="5">
    <source>
        <dbReference type="ARBA" id="ARBA00023136"/>
    </source>
</evidence>
<protein>
    <recommendedName>
        <fullName evidence="10">Cell cycle control protein 50A</fullName>
    </recommendedName>
</protein>
<evidence type="ECO:0000256" key="6">
    <source>
        <dbReference type="SAM" id="MobiDB-lite"/>
    </source>
</evidence>
<gene>
    <name evidence="8" type="ORF">HPB51_006821</name>
</gene>
<feature type="region of interest" description="Disordered" evidence="6">
    <location>
        <begin position="469"/>
        <end position="494"/>
    </location>
</feature>
<evidence type="ECO:0008006" key="10">
    <source>
        <dbReference type="Google" id="ProtNLM"/>
    </source>
</evidence>
<feature type="transmembrane region" description="Helical" evidence="7">
    <location>
        <begin position="419"/>
        <end position="441"/>
    </location>
</feature>
<dbReference type="GO" id="GO:0005886">
    <property type="term" value="C:plasma membrane"/>
    <property type="evidence" value="ECO:0007669"/>
    <property type="project" value="TreeGrafter"/>
</dbReference>
<sequence>MPSWNPVLNARNAALPFLLAGFVFVPVGVAVFLTTSRLQEYQFDYTECRQVNTNKTCASVIAKEPSKSCVCYEIITLPEDFQQSVNVYYGLTSYYQNFRFYVQSRDDKQLLGHPLSARYACKPYDVDAKGYAIFPCGAIANSLFNDTFKLRHKVGTNYRDVELSTENITWPLDHERKFRNPIIELSTPASLPPQGTENHPRSTPPPARSSVSRVTTWRYAVSYVGSDCGSFMTTKLAVAAHYTACAHLSPPALKPRARCLVLKRPATMTRGERDCDTTSCAAQSVDFTGLSKNLSGTVKPHNWPLPVDQIPGGLQNEAFIVWMRTAALPSLRKLYGRIASSGDFARVVPRGEYYLEVHYRYRFFGLVASALGTGTVPSTATTVHVFLSASHPGYPVTGFGGTKRLILSNASWMGSRNPFIAIAYVCVGCLCVALGLAFVAVDRRFGSTKFPMPEISDFEKHRQVWRARKPSLMPLPQPRSASKAGRPPSKSSLR</sequence>